<proteinExistence type="predicted"/>
<gene>
    <name evidence="2" type="ORF">ACFPFO_17010</name>
</gene>
<name>A0ABD5QI47_9EURY</name>
<feature type="transmembrane region" description="Helical" evidence="1">
    <location>
        <begin position="12"/>
        <end position="29"/>
    </location>
</feature>
<evidence type="ECO:0000313" key="2">
    <source>
        <dbReference type="EMBL" id="MFC4989423.1"/>
    </source>
</evidence>
<keyword evidence="1" id="KW-0812">Transmembrane</keyword>
<keyword evidence="3" id="KW-1185">Reference proteome</keyword>
<reference evidence="2 3" key="1">
    <citation type="journal article" date="2019" name="Int. J. Syst. Evol. Microbiol.">
        <title>The Global Catalogue of Microorganisms (GCM) 10K type strain sequencing project: providing services to taxonomists for standard genome sequencing and annotation.</title>
        <authorList>
            <consortium name="The Broad Institute Genomics Platform"/>
            <consortium name="The Broad Institute Genome Sequencing Center for Infectious Disease"/>
            <person name="Wu L."/>
            <person name="Ma J."/>
        </authorList>
    </citation>
    <scope>NUCLEOTIDE SEQUENCE [LARGE SCALE GENOMIC DNA]</scope>
    <source>
        <strain evidence="2 3">CGMCC 1.15824</strain>
    </source>
</reference>
<dbReference type="Proteomes" id="UP001595925">
    <property type="component" value="Unassembled WGS sequence"/>
</dbReference>
<keyword evidence="1" id="KW-0472">Membrane</keyword>
<organism evidence="2 3">
    <name type="scientific">Saliphagus infecundisoli</name>
    <dbReference type="NCBI Taxonomy" id="1849069"/>
    <lineage>
        <taxon>Archaea</taxon>
        <taxon>Methanobacteriati</taxon>
        <taxon>Methanobacteriota</taxon>
        <taxon>Stenosarchaea group</taxon>
        <taxon>Halobacteria</taxon>
        <taxon>Halobacteriales</taxon>
        <taxon>Natrialbaceae</taxon>
        <taxon>Saliphagus</taxon>
    </lineage>
</organism>
<dbReference type="RefSeq" id="WP_224829272.1">
    <property type="nucleotide sequence ID" value="NZ_JAIVEF010000018.1"/>
</dbReference>
<evidence type="ECO:0000313" key="3">
    <source>
        <dbReference type="Proteomes" id="UP001595925"/>
    </source>
</evidence>
<keyword evidence="1" id="KW-1133">Transmembrane helix</keyword>
<evidence type="ECO:0000256" key="1">
    <source>
        <dbReference type="SAM" id="Phobius"/>
    </source>
</evidence>
<dbReference type="AlphaFoldDB" id="A0ABD5QI47"/>
<feature type="transmembrane region" description="Helical" evidence="1">
    <location>
        <begin position="35"/>
        <end position="59"/>
    </location>
</feature>
<sequence length="66" mass="7372">MRIPTPLLKMMVAVNVTFLLLLGFSYPYVEPGTPSYVAAVLTLGAVCVMLTLVSILIFIKWRRETL</sequence>
<accession>A0ABD5QI47</accession>
<dbReference type="EMBL" id="JBHSJG010000048">
    <property type="protein sequence ID" value="MFC4989423.1"/>
    <property type="molecule type" value="Genomic_DNA"/>
</dbReference>
<protein>
    <submittedName>
        <fullName evidence="2">Uncharacterized protein</fullName>
    </submittedName>
</protein>
<comment type="caution">
    <text evidence="2">The sequence shown here is derived from an EMBL/GenBank/DDBJ whole genome shotgun (WGS) entry which is preliminary data.</text>
</comment>